<dbReference type="Proteomes" id="UP000238823">
    <property type="component" value="Unassembled WGS sequence"/>
</dbReference>
<name>A0A2S9YWI6_9BACT</name>
<dbReference type="AlphaFoldDB" id="A0A2S9YWI6"/>
<protein>
    <submittedName>
        <fullName evidence="1">Uncharacterized protein</fullName>
    </submittedName>
</protein>
<evidence type="ECO:0000313" key="2">
    <source>
        <dbReference type="Proteomes" id="UP000238823"/>
    </source>
</evidence>
<comment type="caution">
    <text evidence="1">The sequence shown here is derived from an EMBL/GenBank/DDBJ whole genome shotgun (WGS) entry which is preliminary data.</text>
</comment>
<sequence length="70" mass="7836">MQSGIGMSHNNLLWEPLEKTVMDLPFRIQPKPPWFVDHRNLPAMGRALVMMEFKPGLGRLLPVLGGALKG</sequence>
<reference evidence="1 2" key="1">
    <citation type="submission" date="2018-03" db="EMBL/GenBank/DDBJ databases">
        <title>Draft Genome Sequences of the Obligatory Marine Myxobacteria Enhygromyxa salina SWB007.</title>
        <authorList>
            <person name="Poehlein A."/>
            <person name="Moghaddam J.A."/>
            <person name="Harms H."/>
            <person name="Alanjari M."/>
            <person name="Koenig G.M."/>
            <person name="Daniel R."/>
            <person name="Schaeberle T.F."/>
        </authorList>
    </citation>
    <scope>NUCLEOTIDE SEQUENCE [LARGE SCALE GENOMIC DNA]</scope>
    <source>
        <strain evidence="1 2">SWB007</strain>
    </source>
</reference>
<dbReference type="EMBL" id="PVNL01000022">
    <property type="protein sequence ID" value="PRQ09450.1"/>
    <property type="molecule type" value="Genomic_DNA"/>
</dbReference>
<evidence type="ECO:0000313" key="1">
    <source>
        <dbReference type="EMBL" id="PRQ09450.1"/>
    </source>
</evidence>
<accession>A0A2S9YWI6</accession>
<gene>
    <name evidence="1" type="ORF">ENSA7_08560</name>
</gene>
<proteinExistence type="predicted"/>
<organism evidence="1 2">
    <name type="scientific">Enhygromyxa salina</name>
    <dbReference type="NCBI Taxonomy" id="215803"/>
    <lineage>
        <taxon>Bacteria</taxon>
        <taxon>Pseudomonadati</taxon>
        <taxon>Myxococcota</taxon>
        <taxon>Polyangia</taxon>
        <taxon>Nannocystales</taxon>
        <taxon>Nannocystaceae</taxon>
        <taxon>Enhygromyxa</taxon>
    </lineage>
</organism>